<feature type="domain" description="Nudix hydrolase" evidence="9">
    <location>
        <begin position="51"/>
        <end position="197"/>
    </location>
</feature>
<dbReference type="InterPro" id="IPR015797">
    <property type="entry name" value="NUDIX_hydrolase-like_dom_sf"/>
</dbReference>
<dbReference type="Pfam" id="PF00293">
    <property type="entry name" value="NUDIX"/>
    <property type="match status" value="1"/>
</dbReference>
<dbReference type="PANTHER" id="PTHR12992:SF11">
    <property type="entry name" value="MITOCHONDRIAL COENZYME A DIPHOSPHATASE NUDT8"/>
    <property type="match status" value="1"/>
</dbReference>
<evidence type="ECO:0000256" key="4">
    <source>
        <dbReference type="ARBA" id="ARBA00022723"/>
    </source>
</evidence>
<dbReference type="RefSeq" id="WP_012832427.1">
    <property type="nucleotide sequence ID" value="NC_013441.1"/>
</dbReference>
<proteinExistence type="inferred from homology"/>
<evidence type="ECO:0000256" key="1">
    <source>
        <dbReference type="ARBA" id="ARBA00001936"/>
    </source>
</evidence>
<feature type="region of interest" description="Disordered" evidence="8">
    <location>
        <begin position="247"/>
        <end position="291"/>
    </location>
</feature>
<dbReference type="SUPFAM" id="SSF55811">
    <property type="entry name" value="Nudix"/>
    <property type="match status" value="1"/>
</dbReference>
<reference evidence="10 11" key="2">
    <citation type="journal article" date="2010" name="Stand. Genomic Sci.">
        <title>Complete genome sequence of Gordonia bronchialis type strain (3410).</title>
        <authorList>
            <person name="Ivanova N."/>
            <person name="Sikorski J."/>
            <person name="Jando M."/>
            <person name="Lapidus A."/>
            <person name="Nolan M."/>
            <person name="Lucas S."/>
            <person name="Del Rio T.G."/>
            <person name="Tice H."/>
            <person name="Copeland A."/>
            <person name="Cheng J.F."/>
            <person name="Chen F."/>
            <person name="Bruce D."/>
            <person name="Goodwin L."/>
            <person name="Pitluck S."/>
            <person name="Mavromatis K."/>
            <person name="Ovchinnikova G."/>
            <person name="Pati A."/>
            <person name="Chen A."/>
            <person name="Palaniappan K."/>
            <person name="Land M."/>
            <person name="Hauser L."/>
            <person name="Chang Y.J."/>
            <person name="Jeffries C.D."/>
            <person name="Chain P."/>
            <person name="Saunders E."/>
            <person name="Han C."/>
            <person name="Detter J.C."/>
            <person name="Brettin T."/>
            <person name="Rohde M."/>
            <person name="Goker M."/>
            <person name="Bristow J."/>
            <person name="Eisen J.A."/>
            <person name="Markowitz V."/>
            <person name="Hugenholtz P."/>
            <person name="Klenk H.P."/>
            <person name="Kyrpides N.C."/>
        </authorList>
    </citation>
    <scope>NUCLEOTIDE SEQUENCE [LARGE SCALE GENOMIC DNA]</scope>
    <source>
        <strain evidence="11">ATCC 25592 / DSM 43247 / BCRC 13721 / JCM 3198 / KCTC 3076 / NBRC 16047 / NCTC 10667</strain>
    </source>
</reference>
<dbReference type="EMBL" id="CP001802">
    <property type="protein sequence ID" value="ACY19839.1"/>
    <property type="molecule type" value="Genomic_DNA"/>
</dbReference>
<evidence type="ECO:0000259" key="9">
    <source>
        <dbReference type="PROSITE" id="PS51462"/>
    </source>
</evidence>
<dbReference type="GO" id="GO:0009132">
    <property type="term" value="P:nucleoside diphosphate metabolic process"/>
    <property type="evidence" value="ECO:0007669"/>
    <property type="project" value="InterPro"/>
</dbReference>
<dbReference type="HOGENOM" id="CLU_040940_3_1_11"/>
<evidence type="ECO:0000256" key="2">
    <source>
        <dbReference type="ARBA" id="ARBA00001946"/>
    </source>
</evidence>
<evidence type="ECO:0000256" key="6">
    <source>
        <dbReference type="ARBA" id="ARBA00022842"/>
    </source>
</evidence>
<sequence length="291" mass="30678">MSSEPTVGPLVDAAQIPPWLRGLTGNVDAVAQSVLNRGGDRARWATMFNRNRRAAAVLVLFAGSWDADPQRPGGLPSDAEVLLTERAPTLRQHSGQVAFPGGGADPGDDYPVGTALREATEETGLDAAGVHVVANLPSFPVPVSSFDVTPVLGYWREPSEVRVVDEGETARVARVNVREMLAPENRFQVRRSVLGGRVYQGPAFFVDGLLVWGFTGGLIAAISEVAGWDVPWDTDDVRPLDETIERAGSRQQSGFSAVHPPGPAVSDPAVSDPAVPDSLPSDSSADAGGGR</sequence>
<accession>D0LEC1</accession>
<feature type="compositionally biased region" description="Low complexity" evidence="8">
    <location>
        <begin position="271"/>
        <end position="291"/>
    </location>
</feature>
<keyword evidence="11" id="KW-1185">Reference proteome</keyword>
<dbReference type="InterPro" id="IPR000059">
    <property type="entry name" value="NUDIX_hydrolase_NudL_CS"/>
</dbReference>
<gene>
    <name evidence="10" type="ordered locus">Gbro_0509</name>
</gene>
<dbReference type="CDD" id="cd03426">
    <property type="entry name" value="NUDIX_CoAse_Nudt7"/>
    <property type="match status" value="1"/>
</dbReference>
<dbReference type="GO" id="GO:0010945">
    <property type="term" value="F:coenzyme A diphosphatase activity"/>
    <property type="evidence" value="ECO:0007669"/>
    <property type="project" value="InterPro"/>
</dbReference>
<organism evidence="10 11">
    <name type="scientific">Gordonia bronchialis (strain ATCC 25592 / DSM 43247 / BCRC 13721 / JCM 3198 / KCTC 3076 / NBRC 16047 / NCTC 10667)</name>
    <name type="common">Rhodococcus bronchialis</name>
    <dbReference type="NCBI Taxonomy" id="526226"/>
    <lineage>
        <taxon>Bacteria</taxon>
        <taxon>Bacillati</taxon>
        <taxon>Actinomycetota</taxon>
        <taxon>Actinomycetes</taxon>
        <taxon>Mycobacteriales</taxon>
        <taxon>Gordoniaceae</taxon>
        <taxon>Gordonia</taxon>
    </lineage>
</organism>
<dbReference type="OrthoDB" id="9802805at2"/>
<evidence type="ECO:0000256" key="7">
    <source>
        <dbReference type="ARBA" id="ARBA00023211"/>
    </source>
</evidence>
<evidence type="ECO:0000313" key="10">
    <source>
        <dbReference type="EMBL" id="ACY19839.1"/>
    </source>
</evidence>
<evidence type="ECO:0000256" key="8">
    <source>
        <dbReference type="SAM" id="MobiDB-lite"/>
    </source>
</evidence>
<dbReference type="GO" id="GO:0030145">
    <property type="term" value="F:manganese ion binding"/>
    <property type="evidence" value="ECO:0007669"/>
    <property type="project" value="InterPro"/>
</dbReference>
<dbReference type="InterPro" id="IPR045121">
    <property type="entry name" value="CoAse"/>
</dbReference>
<dbReference type="PANTHER" id="PTHR12992">
    <property type="entry name" value="NUDIX HYDROLASE"/>
    <property type="match status" value="1"/>
</dbReference>
<dbReference type="PROSITE" id="PS51462">
    <property type="entry name" value="NUDIX"/>
    <property type="match status" value="1"/>
</dbReference>
<dbReference type="KEGG" id="gbr:Gbro_0509"/>
<dbReference type="AlphaFoldDB" id="D0LEC1"/>
<keyword evidence="5 10" id="KW-0378">Hydrolase</keyword>
<dbReference type="Gene3D" id="3.90.79.10">
    <property type="entry name" value="Nucleoside Triphosphate Pyrophosphohydrolase"/>
    <property type="match status" value="1"/>
</dbReference>
<evidence type="ECO:0000313" key="11">
    <source>
        <dbReference type="Proteomes" id="UP000001219"/>
    </source>
</evidence>
<dbReference type="InterPro" id="IPR000086">
    <property type="entry name" value="NUDIX_hydrolase_dom"/>
</dbReference>
<keyword evidence="4" id="KW-0479">Metal-binding</keyword>
<dbReference type="GO" id="GO:0000287">
    <property type="term" value="F:magnesium ion binding"/>
    <property type="evidence" value="ECO:0007669"/>
    <property type="project" value="InterPro"/>
</dbReference>
<comment type="cofactor">
    <cofactor evidence="1">
        <name>Mn(2+)</name>
        <dbReference type="ChEBI" id="CHEBI:29035"/>
    </cofactor>
</comment>
<dbReference type="eggNOG" id="COG0494">
    <property type="taxonomic scope" value="Bacteria"/>
</dbReference>
<keyword evidence="6" id="KW-0460">Magnesium</keyword>
<comment type="cofactor">
    <cofactor evidence="2">
        <name>Mg(2+)</name>
        <dbReference type="ChEBI" id="CHEBI:18420"/>
    </cofactor>
</comment>
<reference evidence="11" key="1">
    <citation type="submission" date="2009-10" db="EMBL/GenBank/DDBJ databases">
        <title>The complete chromosome of Gordonia bronchialis DSM 43247.</title>
        <authorList>
            <consortium name="US DOE Joint Genome Institute (JGI-PGF)"/>
            <person name="Lucas S."/>
            <person name="Copeland A."/>
            <person name="Lapidus A."/>
            <person name="Glavina del Rio T."/>
            <person name="Dalin E."/>
            <person name="Tice H."/>
            <person name="Bruce D."/>
            <person name="Goodwin L."/>
            <person name="Pitluck S."/>
            <person name="Kyrpides N."/>
            <person name="Mavromatis K."/>
            <person name="Ivanova N."/>
            <person name="Ovchinnikova G."/>
            <person name="Saunders E."/>
            <person name="Brettin T."/>
            <person name="Detter J.C."/>
            <person name="Han C."/>
            <person name="Larimer F."/>
            <person name="Land M."/>
            <person name="Hauser L."/>
            <person name="Markowitz V."/>
            <person name="Cheng J.-F."/>
            <person name="Hugenholtz P."/>
            <person name="Woyke T."/>
            <person name="Wu D."/>
            <person name="Jando M."/>
            <person name="Schneider S."/>
            <person name="Goeker M."/>
            <person name="Klenk H.-P."/>
            <person name="Eisen J.A."/>
        </authorList>
    </citation>
    <scope>NUCLEOTIDE SEQUENCE [LARGE SCALE GENOMIC DNA]</scope>
    <source>
        <strain evidence="11">ATCC 25592 / DSM 43247 / BCRC 13721 / JCM 3198 / KCTC 3076 / NBRC 16047 / NCTC 10667</strain>
    </source>
</reference>
<comment type="similarity">
    <text evidence="3">Belongs to the Nudix hydrolase family. PCD1 subfamily.</text>
</comment>
<protein>
    <submittedName>
        <fullName evidence="10">NUDIX hydrolase</fullName>
    </submittedName>
</protein>
<evidence type="ECO:0000256" key="5">
    <source>
        <dbReference type="ARBA" id="ARBA00022801"/>
    </source>
</evidence>
<keyword evidence="7" id="KW-0464">Manganese</keyword>
<dbReference type="Proteomes" id="UP000001219">
    <property type="component" value="Chromosome"/>
</dbReference>
<evidence type="ECO:0000256" key="3">
    <source>
        <dbReference type="ARBA" id="ARBA00006506"/>
    </source>
</evidence>
<dbReference type="PROSITE" id="PS01293">
    <property type="entry name" value="NUDIX_COA"/>
    <property type="match status" value="1"/>
</dbReference>
<name>D0LEC1_GORB4</name>
<dbReference type="STRING" id="526226.Gbro_0509"/>